<keyword evidence="2" id="KW-0812">Transmembrane</keyword>
<dbReference type="Gene3D" id="3.30.70.60">
    <property type="match status" value="1"/>
</dbReference>
<evidence type="ECO:0000256" key="1">
    <source>
        <dbReference type="SAM" id="Coils"/>
    </source>
</evidence>
<comment type="caution">
    <text evidence="3">The sequence shown here is derived from an EMBL/GenBank/DDBJ whole genome shotgun (WGS) entry which is preliminary data.</text>
</comment>
<feature type="coiled-coil region" evidence="1">
    <location>
        <begin position="54"/>
        <end position="88"/>
    </location>
</feature>
<dbReference type="AlphaFoldDB" id="A0A698FCF5"/>
<feature type="transmembrane region" description="Helical" evidence="2">
    <location>
        <begin position="17"/>
        <end position="35"/>
    </location>
</feature>
<dbReference type="EMBL" id="AAKUWM010000005">
    <property type="protein sequence ID" value="ECV9657178.1"/>
    <property type="molecule type" value="Genomic_DNA"/>
</dbReference>
<keyword evidence="2" id="KW-1133">Transmembrane helix</keyword>
<sequence length="186" mass="22011">MNQIEQFLENLSPREKILIYLASILLAVLLSFHFYHSYLKSFFNHEFFIQNDEVNKITMINQDLNRQIKQLEEELITIQDKIKSYENHLSTFNKDYETYIKNLQNLALKNNLHISNISKLQSEENSYHKISVDILGDFNPILSFVQDIENSNLHYEIQKFEIDNTSSLNLHLKLTLSFIALVKNKN</sequence>
<keyword evidence="2" id="KW-0472">Membrane</keyword>
<protein>
    <recommendedName>
        <fullName evidence="4">Periplasmic protein</fullName>
    </recommendedName>
</protein>
<evidence type="ECO:0000256" key="2">
    <source>
        <dbReference type="SAM" id="Phobius"/>
    </source>
</evidence>
<evidence type="ECO:0000313" key="3">
    <source>
        <dbReference type="EMBL" id="ECV9657178.1"/>
    </source>
</evidence>
<keyword evidence="1" id="KW-0175">Coiled coil</keyword>
<dbReference type="InterPro" id="IPR014717">
    <property type="entry name" value="Transl_elong_EF1B/ribsomal_bS6"/>
</dbReference>
<proteinExistence type="predicted"/>
<name>A0A698FCF5_CAMJU</name>
<organism evidence="3">
    <name type="scientific">Campylobacter jejuni</name>
    <dbReference type="NCBI Taxonomy" id="197"/>
    <lineage>
        <taxon>Bacteria</taxon>
        <taxon>Pseudomonadati</taxon>
        <taxon>Campylobacterota</taxon>
        <taxon>Epsilonproteobacteria</taxon>
        <taxon>Campylobacterales</taxon>
        <taxon>Campylobacteraceae</taxon>
        <taxon>Campylobacter</taxon>
    </lineage>
</organism>
<evidence type="ECO:0008006" key="4">
    <source>
        <dbReference type="Google" id="ProtNLM"/>
    </source>
</evidence>
<accession>A0A698FCF5</accession>
<gene>
    <name evidence="3" type="ORF">F2N06_04035</name>
</gene>
<reference evidence="3" key="1">
    <citation type="submission" date="2019-09" db="EMBL/GenBank/DDBJ databases">
        <authorList>
            <consortium name="GenomeTrakr network: Whole genome sequencing for foodborne pathogen traceback"/>
        </authorList>
    </citation>
    <scope>NUCLEOTIDE SEQUENCE [LARGE SCALE GENOMIC DNA]</scope>
    <source>
        <strain evidence="3">TTU_583</strain>
    </source>
</reference>